<protein>
    <submittedName>
        <fullName evidence="4">Quinone oxidoreductase</fullName>
    </submittedName>
</protein>
<dbReference type="PANTHER" id="PTHR48106">
    <property type="entry name" value="QUINONE OXIDOREDUCTASE PIG3-RELATED"/>
    <property type="match status" value="1"/>
</dbReference>
<dbReference type="SUPFAM" id="SSF51735">
    <property type="entry name" value="NAD(P)-binding Rossmann-fold domains"/>
    <property type="match status" value="1"/>
</dbReference>
<organism evidence="4 5">
    <name type="scientific">Oceanidesulfovibrio marinus</name>
    <dbReference type="NCBI Taxonomy" id="370038"/>
    <lineage>
        <taxon>Bacteria</taxon>
        <taxon>Pseudomonadati</taxon>
        <taxon>Thermodesulfobacteriota</taxon>
        <taxon>Desulfovibrionia</taxon>
        <taxon>Desulfovibrionales</taxon>
        <taxon>Desulfovibrionaceae</taxon>
        <taxon>Oceanidesulfovibrio</taxon>
    </lineage>
</organism>
<evidence type="ECO:0000259" key="3">
    <source>
        <dbReference type="SMART" id="SM00829"/>
    </source>
</evidence>
<gene>
    <name evidence="4" type="ORF">E8L03_10245</name>
</gene>
<name>A0ABX6NHS4_9BACT</name>
<dbReference type="Gene3D" id="3.90.180.10">
    <property type="entry name" value="Medium-chain alcohol dehydrogenases, catalytic domain"/>
    <property type="match status" value="1"/>
</dbReference>
<dbReference type="InterPro" id="IPR013154">
    <property type="entry name" value="ADH-like_N"/>
</dbReference>
<evidence type="ECO:0000256" key="2">
    <source>
        <dbReference type="ARBA" id="ARBA00023002"/>
    </source>
</evidence>
<dbReference type="RefSeq" id="WP_171267294.1">
    <property type="nucleotide sequence ID" value="NZ_CP039543.1"/>
</dbReference>
<dbReference type="Proteomes" id="UP000503251">
    <property type="component" value="Chromosome"/>
</dbReference>
<keyword evidence="1" id="KW-0521">NADP</keyword>
<dbReference type="CDD" id="cd05286">
    <property type="entry name" value="QOR2"/>
    <property type="match status" value="1"/>
</dbReference>
<dbReference type="Pfam" id="PF00107">
    <property type="entry name" value="ADH_zinc_N"/>
    <property type="match status" value="1"/>
</dbReference>
<keyword evidence="2" id="KW-0560">Oxidoreductase</keyword>
<dbReference type="InterPro" id="IPR013149">
    <property type="entry name" value="ADH-like_C"/>
</dbReference>
<evidence type="ECO:0000313" key="4">
    <source>
        <dbReference type="EMBL" id="QJT09297.1"/>
    </source>
</evidence>
<dbReference type="PANTHER" id="PTHR48106:SF13">
    <property type="entry name" value="QUINONE OXIDOREDUCTASE-RELATED"/>
    <property type="match status" value="1"/>
</dbReference>
<evidence type="ECO:0000313" key="5">
    <source>
        <dbReference type="Proteomes" id="UP000503251"/>
    </source>
</evidence>
<dbReference type="InterPro" id="IPR047618">
    <property type="entry name" value="QOR-like"/>
</dbReference>
<dbReference type="Gene3D" id="3.40.50.720">
    <property type="entry name" value="NAD(P)-binding Rossmann-like Domain"/>
    <property type="match status" value="1"/>
</dbReference>
<proteinExistence type="predicted"/>
<dbReference type="NCBIfam" id="NF008024">
    <property type="entry name" value="PRK10754.1"/>
    <property type="match status" value="1"/>
</dbReference>
<dbReference type="InterPro" id="IPR036291">
    <property type="entry name" value="NAD(P)-bd_dom_sf"/>
</dbReference>
<dbReference type="InterPro" id="IPR020843">
    <property type="entry name" value="ER"/>
</dbReference>
<evidence type="ECO:0000256" key="1">
    <source>
        <dbReference type="ARBA" id="ARBA00022857"/>
    </source>
</evidence>
<dbReference type="SMART" id="SM00829">
    <property type="entry name" value="PKS_ER"/>
    <property type="match status" value="1"/>
</dbReference>
<dbReference type="InterPro" id="IPR011032">
    <property type="entry name" value="GroES-like_sf"/>
</dbReference>
<accession>A0ABX6NHS4</accession>
<dbReference type="EMBL" id="CP039543">
    <property type="protein sequence ID" value="QJT09297.1"/>
    <property type="molecule type" value="Genomic_DNA"/>
</dbReference>
<dbReference type="Pfam" id="PF08240">
    <property type="entry name" value="ADH_N"/>
    <property type="match status" value="1"/>
</dbReference>
<dbReference type="SUPFAM" id="SSF50129">
    <property type="entry name" value="GroES-like"/>
    <property type="match status" value="1"/>
</dbReference>
<keyword evidence="5" id="KW-1185">Reference proteome</keyword>
<reference evidence="4 5" key="1">
    <citation type="submission" date="2019-04" db="EMBL/GenBank/DDBJ databases">
        <title>Isolation and culture of sulfate reducing bacteria from the cold seep of the South China Sea.</title>
        <authorList>
            <person name="Sun C."/>
            <person name="Liu R."/>
        </authorList>
    </citation>
    <scope>NUCLEOTIDE SEQUENCE [LARGE SCALE GENOMIC DNA]</scope>
    <source>
        <strain evidence="4 5">CS1</strain>
    </source>
</reference>
<sequence>MSKAIVIHETGGPEVLHWEEHNPGEPAPGEVRLVHEAVGLNFIDVYFRTGLYPLPSLPAVIGMEGAGIVDKVGEGVTELKEGDRVAYAGVLGAYAQVRCIPADRLVPLPDAISTHDAAGMMLQGMTARYLLKGCYPVGPGTTLLITAAAGGVGSILCQWAKHLGATVLGLVGSEEKAETARKNGCDHPILYREVDFVAAVRELTNGEGVDVAYDSVGQATFLKMLDCVRPMGTIVPFGQSSGDIEPFDLRLLSSKGSLFLTRPSLMDYTRKREDLLAHAKDLFDVVTAGVVTMRIMQEYPLSDVPQAHRDMEGRKTRGSTVLIP</sequence>
<feature type="domain" description="Enoyl reductase (ER)" evidence="3">
    <location>
        <begin position="11"/>
        <end position="322"/>
    </location>
</feature>